<dbReference type="Proteomes" id="UP000093451">
    <property type="component" value="Unassembled WGS sequence"/>
</dbReference>
<organism evidence="2 3">
    <name type="scientific">Agrobacterium tumefaciens</name>
    <dbReference type="NCBI Taxonomy" id="358"/>
    <lineage>
        <taxon>Bacteria</taxon>
        <taxon>Pseudomonadati</taxon>
        <taxon>Pseudomonadota</taxon>
        <taxon>Alphaproteobacteria</taxon>
        <taxon>Hyphomicrobiales</taxon>
        <taxon>Rhizobiaceae</taxon>
        <taxon>Rhizobium/Agrobacterium group</taxon>
        <taxon>Agrobacterium</taxon>
        <taxon>Agrobacterium tumefaciens complex</taxon>
    </lineage>
</organism>
<dbReference type="Gene3D" id="3.30.365.10">
    <property type="entry name" value="Aldehyde oxidase/xanthine dehydrogenase, molybdopterin binding domain"/>
    <property type="match status" value="4"/>
</dbReference>
<proteinExistence type="predicted"/>
<dbReference type="SMART" id="SM01008">
    <property type="entry name" value="Ald_Xan_dh_C"/>
    <property type="match status" value="1"/>
</dbReference>
<comment type="caution">
    <text evidence="2">The sequence shown here is derived from an EMBL/GenBank/DDBJ whole genome shotgun (WGS) entry which is preliminary data.</text>
</comment>
<dbReference type="InterPro" id="IPR008274">
    <property type="entry name" value="AldOxase/xan_DH_MoCoBD1"/>
</dbReference>
<name>A0AB36EKY5_AGRTU</name>
<dbReference type="Gene3D" id="3.90.1170.50">
    <property type="entry name" value="Aldehyde oxidase/xanthine dehydrogenase, a/b hammerhead"/>
    <property type="match status" value="1"/>
</dbReference>
<gene>
    <name evidence="2" type="ORF">A6U91_21410</name>
</gene>
<reference evidence="2 3" key="1">
    <citation type="journal article" date="2016" name="PeerJ">
        <title>Gall-ID: tools for genotyping gall-causing phytopathogenic bacteria.</title>
        <authorList>
            <person name="Davis E.W.II."/>
            <person name="Weisberg A.J."/>
            <person name="Tabima J.F."/>
            <person name="Grunwald N.J."/>
            <person name="Chang J.H."/>
        </authorList>
    </citation>
    <scope>NUCLEOTIDE SEQUENCE [LARGE SCALE GENOMIC DNA]</scope>
    <source>
        <strain evidence="2 3">N2/73</strain>
    </source>
</reference>
<dbReference type="InterPro" id="IPR000674">
    <property type="entry name" value="Ald_Oxase/Xan_DH_a/b"/>
</dbReference>
<evidence type="ECO:0000313" key="3">
    <source>
        <dbReference type="Proteomes" id="UP000093451"/>
    </source>
</evidence>
<dbReference type="GO" id="GO:0016491">
    <property type="term" value="F:oxidoreductase activity"/>
    <property type="evidence" value="ECO:0007669"/>
    <property type="project" value="InterPro"/>
</dbReference>
<dbReference type="InterPro" id="IPR037165">
    <property type="entry name" value="AldOxase/xan_DH_Mopterin-bd_sf"/>
</dbReference>
<dbReference type="InterPro" id="IPR052516">
    <property type="entry name" value="N-heterocyclic_Hydroxylase"/>
</dbReference>
<dbReference type="EMBL" id="LXKT01000029">
    <property type="protein sequence ID" value="OCJ32742.1"/>
    <property type="molecule type" value="Genomic_DNA"/>
</dbReference>
<protein>
    <submittedName>
        <fullName evidence="2">Aldehyde dehydrogenase</fullName>
    </submittedName>
</protein>
<dbReference type="AlphaFoldDB" id="A0AB36EKY5"/>
<sequence length="758" mass="81133">MRLFGLLDDKSLPSPGRRKFLAGSALVIGFAFANSARALVPSTDLGQAGALDASATGFDGFVPDGFIRVGADGQIVLVIPSAEMGQGIATTQAMLLAEELEVGLDQVEVALAPADPTAYNQSILKGQITGGSTSVRAFYLPLRQAGAAARTMLINAAAGIWQVPAEECSAARAVVTHNPTGRTVSYASVAESARSQPVPTDVQLKKPGQFKLIGQPLKRVDTPEKVTGAAKFGIDVMVEGMRYAAITICPTIGGKVKSVDDKATLASPGVVDILRIEDAVAVVGETYWAAKKGLDLLVVEWDLGPNTSFSSKDLWDALRTATATPVVGKVVGDPDTALASGVRIESTYELPYLAHAALEPINTTIHMQPDRCDIWVSTQVPEIARLVAAEIVGLPIEKVIVHPHLIGGGFGRRLAVDTIQQAARFGKLANYPVKIIWTREQDIMHDYYRPAYFDKVVATLNPKTGLPAAFHHRTTASTVRTYYDRKPWPEGKLDPDTIAGSVDMPYAIPTGKWEWVRQDGPVALNWWRGVGEGHNVFVVESFIDELALAAGKDPMEYRLAMLQGNPRAIAVLNKAAQASNWGEPLAPRRGRGVSLHHSFGTFAALVMEVEVDRYGEVFLRNGTIAVDCGVPINPDSIVAQMTGGTLFGLSAALHNGVTFKDGRVQESNFHDYRQIRMNEVPPFQVFVMPSTENPGGLGEVGTVSAPAALTNAIYAATGVRLRSLPIDRTLLMEKGHGDEVAGASYRDKTVSSQGSVAQ</sequence>
<accession>A0AB36EKY5</accession>
<evidence type="ECO:0000259" key="1">
    <source>
        <dbReference type="SMART" id="SM01008"/>
    </source>
</evidence>
<dbReference type="Pfam" id="PF20256">
    <property type="entry name" value="MoCoBD_2"/>
    <property type="match status" value="2"/>
</dbReference>
<dbReference type="PANTHER" id="PTHR47495">
    <property type="entry name" value="ALDEHYDE DEHYDROGENASE"/>
    <property type="match status" value="1"/>
</dbReference>
<dbReference type="PIRSF" id="PIRSF036389">
    <property type="entry name" value="IOR_B"/>
    <property type="match status" value="1"/>
</dbReference>
<dbReference type="RefSeq" id="WP_065689068.1">
    <property type="nucleotide sequence ID" value="NZ_LXKT01000029.1"/>
</dbReference>
<dbReference type="Pfam" id="PF02738">
    <property type="entry name" value="MoCoBD_1"/>
    <property type="match status" value="1"/>
</dbReference>
<feature type="domain" description="Aldehyde oxidase/xanthine dehydrogenase a/b hammerhead" evidence="1">
    <location>
        <begin position="227"/>
        <end position="305"/>
    </location>
</feature>
<dbReference type="PANTHER" id="PTHR47495:SF2">
    <property type="entry name" value="ALDEHYDE DEHYDROGENASE"/>
    <property type="match status" value="1"/>
</dbReference>
<dbReference type="InterPro" id="IPR012368">
    <property type="entry name" value="OxRdtase_Mopterin-bd_su_IorB"/>
</dbReference>
<evidence type="ECO:0000313" key="2">
    <source>
        <dbReference type="EMBL" id="OCJ32742.1"/>
    </source>
</evidence>
<dbReference type="InterPro" id="IPR046867">
    <property type="entry name" value="AldOxase/xan_DH_MoCoBD2"/>
</dbReference>
<dbReference type="SUPFAM" id="SSF56003">
    <property type="entry name" value="Molybdenum cofactor-binding domain"/>
    <property type="match status" value="2"/>
</dbReference>